<reference evidence="2 3" key="1">
    <citation type="journal article" date="2018" name="Sci. Rep.">
        <title>Comparative analysis of the Pocillopora damicornis genome highlights role of immune system in coral evolution.</title>
        <authorList>
            <person name="Cunning R."/>
            <person name="Bay R.A."/>
            <person name="Gillette P."/>
            <person name="Baker A.C."/>
            <person name="Traylor-Knowles N."/>
        </authorList>
    </citation>
    <scope>NUCLEOTIDE SEQUENCE [LARGE SCALE GENOMIC DNA]</scope>
    <source>
        <strain evidence="2">RSMAS</strain>
        <tissue evidence="2">Whole animal</tissue>
    </source>
</reference>
<accession>A0A3M6THV1</accession>
<dbReference type="AlphaFoldDB" id="A0A3M6THV1"/>
<dbReference type="InterPro" id="IPR053320">
    <property type="entry name" value="Protein_DD3-3_O-glyco"/>
</dbReference>
<keyword evidence="3" id="KW-1185">Reference proteome</keyword>
<gene>
    <name evidence="2" type="ORF">pdam_00025190</name>
</gene>
<proteinExistence type="predicted"/>
<sequence length="179" mass="20026">MSTTTNRNIAFSVASDMIKLLILVCLLALHMEPCKSDLYMHFPPGSNNRLNGAGENVANNARLFDSQNNDKCGYNVGDKYDDNPGDNIPENRQEPMEFYMNMCIMPKGFKHRTDCPPENQGVVAEKCVAKYIARDMCIAAKGTWTGFITNYLERTAGVLTPMSDQDRISPYNINAISTR</sequence>
<dbReference type="PANTHER" id="PTHR35170">
    <property type="entry name" value="PROTEIN DD3-3"/>
    <property type="match status" value="1"/>
</dbReference>
<organism evidence="2 3">
    <name type="scientific">Pocillopora damicornis</name>
    <name type="common">Cauliflower coral</name>
    <name type="synonym">Millepora damicornis</name>
    <dbReference type="NCBI Taxonomy" id="46731"/>
    <lineage>
        <taxon>Eukaryota</taxon>
        <taxon>Metazoa</taxon>
        <taxon>Cnidaria</taxon>
        <taxon>Anthozoa</taxon>
        <taxon>Hexacorallia</taxon>
        <taxon>Scleractinia</taxon>
        <taxon>Astrocoeniina</taxon>
        <taxon>Pocilloporidae</taxon>
        <taxon>Pocillopora</taxon>
    </lineage>
</organism>
<evidence type="ECO:0000313" key="3">
    <source>
        <dbReference type="Proteomes" id="UP000275408"/>
    </source>
</evidence>
<protein>
    <submittedName>
        <fullName evidence="2">Uncharacterized protein</fullName>
    </submittedName>
</protein>
<dbReference type="Proteomes" id="UP000275408">
    <property type="component" value="Unassembled WGS sequence"/>
</dbReference>
<name>A0A3M6THV1_POCDA</name>
<dbReference type="OrthoDB" id="5945917at2759"/>
<dbReference type="EMBL" id="RCHS01003551">
    <property type="protein sequence ID" value="RMX40946.1"/>
    <property type="molecule type" value="Genomic_DNA"/>
</dbReference>
<feature type="signal peptide" evidence="1">
    <location>
        <begin position="1"/>
        <end position="36"/>
    </location>
</feature>
<feature type="chain" id="PRO_5018266971" evidence="1">
    <location>
        <begin position="37"/>
        <end position="179"/>
    </location>
</feature>
<evidence type="ECO:0000256" key="1">
    <source>
        <dbReference type="SAM" id="SignalP"/>
    </source>
</evidence>
<dbReference type="PANTHER" id="PTHR35170:SF1">
    <property type="entry name" value="PROTEIN DD3-3"/>
    <property type="match status" value="1"/>
</dbReference>
<comment type="caution">
    <text evidence="2">The sequence shown here is derived from an EMBL/GenBank/DDBJ whole genome shotgun (WGS) entry which is preliminary data.</text>
</comment>
<keyword evidence="1" id="KW-0732">Signal</keyword>
<dbReference type="STRING" id="46731.A0A3M6THV1"/>
<evidence type="ECO:0000313" key="2">
    <source>
        <dbReference type="EMBL" id="RMX40946.1"/>
    </source>
</evidence>